<organism evidence="1 2">
    <name type="scientific">Subdoligranulum variabile</name>
    <dbReference type="NCBI Taxonomy" id="214851"/>
    <lineage>
        <taxon>Bacteria</taxon>
        <taxon>Bacillati</taxon>
        <taxon>Bacillota</taxon>
        <taxon>Clostridia</taxon>
        <taxon>Eubacteriales</taxon>
        <taxon>Oscillospiraceae</taxon>
        <taxon>Subdoligranulum</taxon>
    </lineage>
</organism>
<protein>
    <submittedName>
        <fullName evidence="1">Uncharacterized protein</fullName>
    </submittedName>
</protein>
<dbReference type="Proteomes" id="UP000759273">
    <property type="component" value="Unassembled WGS sequence"/>
</dbReference>
<sequence length="71" mass="8031">KQKRKQAPEPDGGGACVWILNLSLCSSVNALYHSNIEKNISQYVTINCNFYKCTFKLKALDNTARLNVCYM</sequence>
<reference evidence="1" key="1">
    <citation type="submission" date="2021-02" db="EMBL/GenBank/DDBJ databases">
        <title>Infant gut strain persistence is associated with maternal origin, phylogeny, and functional potential including surface adhesion and iron acquisition.</title>
        <authorList>
            <person name="Lou Y.C."/>
        </authorList>
    </citation>
    <scope>NUCLEOTIDE SEQUENCE</scope>
    <source>
        <strain evidence="1">L3_101_000M1_dasL3_101_000M1_concoct_87</strain>
    </source>
</reference>
<gene>
    <name evidence="1" type="ORF">KHY36_15310</name>
</gene>
<dbReference type="EMBL" id="JAGZGG010000075">
    <property type="protein sequence ID" value="MBS5333874.1"/>
    <property type="molecule type" value="Genomic_DNA"/>
</dbReference>
<proteinExistence type="predicted"/>
<accession>A0A943HJ67</accession>
<comment type="caution">
    <text evidence="1">The sequence shown here is derived from an EMBL/GenBank/DDBJ whole genome shotgun (WGS) entry which is preliminary data.</text>
</comment>
<evidence type="ECO:0000313" key="1">
    <source>
        <dbReference type="EMBL" id="MBS5333874.1"/>
    </source>
</evidence>
<dbReference type="AlphaFoldDB" id="A0A943HJ67"/>
<name>A0A943HJ67_9FIRM</name>
<feature type="non-terminal residue" evidence="1">
    <location>
        <position position="1"/>
    </location>
</feature>
<evidence type="ECO:0000313" key="2">
    <source>
        <dbReference type="Proteomes" id="UP000759273"/>
    </source>
</evidence>